<gene>
    <name evidence="10" type="ordered locus">Tgr7_2394</name>
</gene>
<feature type="transmembrane region" description="Helical" evidence="8">
    <location>
        <begin position="130"/>
        <end position="147"/>
    </location>
</feature>
<feature type="transmembrane region" description="Helical" evidence="8">
    <location>
        <begin position="305"/>
        <end position="324"/>
    </location>
</feature>
<dbReference type="Proteomes" id="UP000002383">
    <property type="component" value="Chromosome"/>
</dbReference>
<feature type="transmembrane region" description="Helical" evidence="8">
    <location>
        <begin position="12"/>
        <end position="31"/>
    </location>
</feature>
<reference evidence="10 11" key="1">
    <citation type="journal article" date="2011" name="Stand. Genomic Sci.">
        <title>Complete genome sequence of 'Thioalkalivibrio sulfidophilus' HL-EbGr7.</title>
        <authorList>
            <person name="Muyzer G."/>
            <person name="Sorokin D.Y."/>
            <person name="Mavromatis K."/>
            <person name="Lapidus A."/>
            <person name="Clum A."/>
            <person name="Ivanova N."/>
            <person name="Pati A."/>
            <person name="d'Haeseleer P."/>
            <person name="Woyke T."/>
            <person name="Kyrpides N.C."/>
        </authorList>
    </citation>
    <scope>NUCLEOTIDE SEQUENCE [LARGE SCALE GENOMIC DNA]</scope>
    <source>
        <strain evidence="10 11">HL-EbGR7</strain>
    </source>
</reference>
<dbReference type="RefSeq" id="WP_012638947.1">
    <property type="nucleotide sequence ID" value="NC_011901.1"/>
</dbReference>
<evidence type="ECO:0000256" key="2">
    <source>
        <dbReference type="ARBA" id="ARBA00022475"/>
    </source>
</evidence>
<dbReference type="GO" id="GO:0005886">
    <property type="term" value="C:plasma membrane"/>
    <property type="evidence" value="ECO:0007669"/>
    <property type="project" value="UniProtKB-SubCell"/>
</dbReference>
<keyword evidence="11" id="KW-1185">Reference proteome</keyword>
<dbReference type="InterPro" id="IPR013426">
    <property type="entry name" value="EpsH-like"/>
</dbReference>
<dbReference type="InterPro" id="IPR019127">
    <property type="entry name" value="Exosortase"/>
</dbReference>
<dbReference type="Pfam" id="PF11984">
    <property type="entry name" value="DUF3485"/>
    <property type="match status" value="1"/>
</dbReference>
<evidence type="ECO:0000256" key="5">
    <source>
        <dbReference type="ARBA" id="ARBA00022801"/>
    </source>
</evidence>
<keyword evidence="2" id="KW-1003">Cell membrane</keyword>
<proteinExistence type="predicted"/>
<evidence type="ECO:0000256" key="4">
    <source>
        <dbReference type="ARBA" id="ARBA00022692"/>
    </source>
</evidence>
<keyword evidence="3" id="KW-0645">Protease</keyword>
<organism evidence="10 11">
    <name type="scientific">Thioalkalivibrio sulfidiphilus (strain HL-EbGR7)</name>
    <dbReference type="NCBI Taxonomy" id="396588"/>
    <lineage>
        <taxon>Bacteria</taxon>
        <taxon>Pseudomonadati</taxon>
        <taxon>Pseudomonadota</taxon>
        <taxon>Gammaproteobacteria</taxon>
        <taxon>Chromatiales</taxon>
        <taxon>Ectothiorhodospiraceae</taxon>
        <taxon>Thioalkalivibrio</taxon>
    </lineage>
</organism>
<dbReference type="eggNOG" id="COG1269">
    <property type="taxonomic scope" value="Bacteria"/>
</dbReference>
<protein>
    <recommendedName>
        <fullName evidence="9">Methanolan biosynthesis EpsI domain-containing protein</fullName>
    </recommendedName>
</protein>
<dbReference type="NCBIfam" id="TIGR04178">
    <property type="entry name" value="exo_archaeo"/>
    <property type="match status" value="1"/>
</dbReference>
<feature type="transmembrane region" description="Helical" evidence="8">
    <location>
        <begin position="159"/>
        <end position="180"/>
    </location>
</feature>
<name>B8GVC6_THISH</name>
<sequence>MNTAALGGRISSMVLPSFLLMLLLGLVLLVYRDVFAGLWSLWLSPDDFTYSHGTMLLALSVGIAAHTLWRDPAALRWAPSYSGGLVLIAAVSLWMLSTLMVVKVGAMLSAWMIVVGTVWAAFGMQGLRRLALPLGLVVFAIPMWFFINEPLRLLTAHAVSLLLAATGVPNILEGAIIGVVPGSFYVDDNCTGLRQLVVAMPLALLYAAWVSLRPIYGVVVFVSAIVLSFAMNTLRIYIVVMAGVMTDMQHYLVREDHVTLGWVLFGIGMAGFFFLAGRLMPERWYRADSTTPPARPESPATTRPAASLLVILTIAIALAVPLGVNRSVSEVDGLAGHGLSLPEAFGPWRMETGAWKPILAGRFRDPDLQGQVVYRREDGARVQVHVAWFQTQREERKLVSWDNRAFDPALWHQQDWNRHSVSTDTQPAVVREDLLSSAQHGQRLVWSWYQLAGRTSASDRSALMTGMLGALCGRPDGAMWVITPLGSAGAERDRVLLAEFLYAGGMPLTDAVQTLSQRIHASSWC</sequence>
<dbReference type="NCBIfam" id="TIGR02602">
    <property type="entry name" value="8TM_EpsH"/>
    <property type="match status" value="1"/>
</dbReference>
<accession>B8GVC6</accession>
<dbReference type="GO" id="GO:0006508">
    <property type="term" value="P:proteolysis"/>
    <property type="evidence" value="ECO:0007669"/>
    <property type="project" value="UniProtKB-KW"/>
</dbReference>
<evidence type="ECO:0000259" key="9">
    <source>
        <dbReference type="Pfam" id="PF11984"/>
    </source>
</evidence>
<dbReference type="EMBL" id="CP001339">
    <property type="protein sequence ID" value="ACL73472.1"/>
    <property type="molecule type" value="Genomic_DNA"/>
</dbReference>
<keyword evidence="5" id="KW-0378">Hydrolase</keyword>
<keyword evidence="4 8" id="KW-0812">Transmembrane</keyword>
<feature type="transmembrane region" description="Helical" evidence="8">
    <location>
        <begin position="106"/>
        <end position="123"/>
    </location>
</feature>
<feature type="transmembrane region" description="Helical" evidence="8">
    <location>
        <begin position="192"/>
        <end position="209"/>
    </location>
</feature>
<dbReference type="NCBIfam" id="TIGR02914">
    <property type="entry name" value="EpsI_fam"/>
    <property type="match status" value="1"/>
</dbReference>
<dbReference type="Pfam" id="PF09721">
    <property type="entry name" value="Exosortase_EpsH"/>
    <property type="match status" value="1"/>
</dbReference>
<keyword evidence="7 8" id="KW-0472">Membrane</keyword>
<dbReference type="InterPro" id="IPR026392">
    <property type="entry name" value="Exo/Archaeosortase_dom"/>
</dbReference>
<evidence type="ECO:0000256" key="8">
    <source>
        <dbReference type="SAM" id="Phobius"/>
    </source>
</evidence>
<feature type="transmembrane region" description="Helical" evidence="8">
    <location>
        <begin position="81"/>
        <end position="100"/>
    </location>
</feature>
<dbReference type="AlphaFoldDB" id="B8GVC6"/>
<dbReference type="InterPro" id="IPR014263">
    <property type="entry name" value="Methanolan_biosynth_EpsI"/>
</dbReference>
<dbReference type="OrthoDB" id="9797363at2"/>
<evidence type="ECO:0000256" key="6">
    <source>
        <dbReference type="ARBA" id="ARBA00022989"/>
    </source>
</evidence>
<dbReference type="STRING" id="396588.Tgr7_2394"/>
<dbReference type="KEGG" id="tgr:Tgr7_2394"/>
<evidence type="ECO:0000256" key="1">
    <source>
        <dbReference type="ARBA" id="ARBA00004651"/>
    </source>
</evidence>
<feature type="transmembrane region" description="Helical" evidence="8">
    <location>
        <begin position="259"/>
        <end position="280"/>
    </location>
</feature>
<feature type="transmembrane region" description="Helical" evidence="8">
    <location>
        <begin position="215"/>
        <end position="238"/>
    </location>
</feature>
<evidence type="ECO:0000313" key="10">
    <source>
        <dbReference type="EMBL" id="ACL73472.1"/>
    </source>
</evidence>
<evidence type="ECO:0000256" key="7">
    <source>
        <dbReference type="ARBA" id="ARBA00023136"/>
    </source>
</evidence>
<keyword evidence="6 8" id="KW-1133">Transmembrane helix</keyword>
<comment type="subcellular location">
    <subcellularLocation>
        <location evidence="1">Cell membrane</location>
        <topology evidence="1">Multi-pass membrane protein</topology>
    </subcellularLocation>
</comment>
<evidence type="ECO:0000256" key="3">
    <source>
        <dbReference type="ARBA" id="ARBA00022670"/>
    </source>
</evidence>
<evidence type="ECO:0000313" key="11">
    <source>
        <dbReference type="Proteomes" id="UP000002383"/>
    </source>
</evidence>
<feature type="transmembrane region" description="Helical" evidence="8">
    <location>
        <begin position="51"/>
        <end position="69"/>
    </location>
</feature>
<dbReference type="HOGENOM" id="CLU_518682_0_0_6"/>
<feature type="domain" description="Methanolan biosynthesis EpsI" evidence="9">
    <location>
        <begin position="313"/>
        <end position="501"/>
    </location>
</feature>
<dbReference type="GO" id="GO:0008233">
    <property type="term" value="F:peptidase activity"/>
    <property type="evidence" value="ECO:0007669"/>
    <property type="project" value="UniProtKB-KW"/>
</dbReference>